<reference evidence="2" key="1">
    <citation type="journal article" date="2019" name="Int. J. Syst. Evol. Microbiol.">
        <title>The Global Catalogue of Microorganisms (GCM) 10K type strain sequencing project: providing services to taxonomists for standard genome sequencing and annotation.</title>
        <authorList>
            <consortium name="The Broad Institute Genomics Platform"/>
            <consortium name="The Broad Institute Genome Sequencing Center for Infectious Disease"/>
            <person name="Wu L."/>
            <person name="Ma J."/>
        </authorList>
    </citation>
    <scope>NUCLEOTIDE SEQUENCE [LARGE SCALE GENOMIC DNA]</scope>
    <source>
        <strain evidence="2">JCM 17564</strain>
    </source>
</reference>
<protein>
    <submittedName>
        <fullName evidence="1">Uncharacterized protein</fullName>
    </submittedName>
</protein>
<dbReference type="EMBL" id="BAABBR010000001">
    <property type="protein sequence ID" value="GAA4028734.1"/>
    <property type="molecule type" value="Genomic_DNA"/>
</dbReference>
<dbReference type="RefSeq" id="WP_344695385.1">
    <property type="nucleotide sequence ID" value="NZ_BAABBR010000001.1"/>
</dbReference>
<gene>
    <name evidence="1" type="ORF">GCM10022281_04770</name>
</gene>
<comment type="caution">
    <text evidence="1">The sequence shown here is derived from an EMBL/GenBank/DDBJ whole genome shotgun (WGS) entry which is preliminary data.</text>
</comment>
<name>A0ABP7TN31_9SPHN</name>
<dbReference type="Proteomes" id="UP001424459">
    <property type="component" value="Unassembled WGS sequence"/>
</dbReference>
<evidence type="ECO:0000313" key="2">
    <source>
        <dbReference type="Proteomes" id="UP001424459"/>
    </source>
</evidence>
<proteinExistence type="predicted"/>
<organism evidence="1 2">
    <name type="scientific">Sphingomonas rosea</name>
    <dbReference type="NCBI Taxonomy" id="335605"/>
    <lineage>
        <taxon>Bacteria</taxon>
        <taxon>Pseudomonadati</taxon>
        <taxon>Pseudomonadota</taxon>
        <taxon>Alphaproteobacteria</taxon>
        <taxon>Sphingomonadales</taxon>
        <taxon>Sphingomonadaceae</taxon>
        <taxon>Sphingomonas</taxon>
    </lineage>
</organism>
<dbReference type="PROSITE" id="PS51257">
    <property type="entry name" value="PROKAR_LIPOPROTEIN"/>
    <property type="match status" value="1"/>
</dbReference>
<accession>A0ABP7TN31</accession>
<evidence type="ECO:0000313" key="1">
    <source>
        <dbReference type="EMBL" id="GAA4028734.1"/>
    </source>
</evidence>
<sequence length="136" mass="14336">MRFILPLLALGTAACGGDDKVAANEAMPSLTTMTEQPGDWSALAGMVGRRPAESGLVDNNSPISVDLNARLGRDAAAFRNAMMPAGPLERQGDLMIARAPDAWLVIQPGEHAFRAALRKGSGWQEWQTPGASVPAI</sequence>
<keyword evidence="2" id="KW-1185">Reference proteome</keyword>